<comment type="caution">
    <text evidence="1">The sequence shown here is derived from an EMBL/GenBank/DDBJ whole genome shotgun (WGS) entry which is preliminary data.</text>
</comment>
<dbReference type="AlphaFoldDB" id="A0A117NGL8"/>
<reference evidence="1" key="1">
    <citation type="journal article" date="2015" name="Genome Biol. Evol.">
        <title>Organellar Genomes of White Spruce (Picea glauca): Assembly and Annotation.</title>
        <authorList>
            <person name="Jackman S.D."/>
            <person name="Warren R.L."/>
            <person name="Gibb E.A."/>
            <person name="Vandervalk B.P."/>
            <person name="Mohamadi H."/>
            <person name="Chu J."/>
            <person name="Raymond A."/>
            <person name="Pleasance S."/>
            <person name="Coope R."/>
            <person name="Wildung M.R."/>
            <person name="Ritland C.E."/>
            <person name="Bousquet J."/>
            <person name="Jones S.J."/>
            <person name="Bohlmann J."/>
            <person name="Birol I."/>
        </authorList>
    </citation>
    <scope>NUCLEOTIDE SEQUENCE [LARGE SCALE GENOMIC DNA]</scope>
    <source>
        <tissue evidence="1">Flushing bud</tissue>
    </source>
</reference>
<accession>A0A117NGL8</accession>
<gene>
    <name evidence="1" type="ORF">ABT39_MTgene6007</name>
</gene>
<keyword evidence="1" id="KW-0496">Mitochondrion</keyword>
<protein>
    <submittedName>
        <fullName evidence="1">Uncharacterized protein</fullName>
    </submittedName>
</protein>
<sequence>MEGRRSHTSIVHLRALARILTNEFSFLVEEGEAVHPSLTYFIFVCVLASIVHRSTDRFHNLTDRVIHIRMLGWT</sequence>
<organism evidence="1">
    <name type="scientific">Picea glauca</name>
    <name type="common">White spruce</name>
    <name type="synonym">Pinus glauca</name>
    <dbReference type="NCBI Taxonomy" id="3330"/>
    <lineage>
        <taxon>Eukaryota</taxon>
        <taxon>Viridiplantae</taxon>
        <taxon>Streptophyta</taxon>
        <taxon>Embryophyta</taxon>
        <taxon>Tracheophyta</taxon>
        <taxon>Spermatophyta</taxon>
        <taxon>Pinopsida</taxon>
        <taxon>Pinidae</taxon>
        <taxon>Conifers I</taxon>
        <taxon>Pinales</taxon>
        <taxon>Pinaceae</taxon>
        <taxon>Picea</taxon>
    </lineage>
</organism>
<geneLocation type="mitochondrion" evidence="1"/>
<evidence type="ECO:0000313" key="1">
    <source>
        <dbReference type="EMBL" id="KUM47003.1"/>
    </source>
</evidence>
<proteinExistence type="predicted"/>
<name>A0A117NGL8_PICGL</name>
<dbReference type="EMBL" id="LKAM01000008">
    <property type="protein sequence ID" value="KUM47003.1"/>
    <property type="molecule type" value="Genomic_DNA"/>
</dbReference>